<organism evidence="2 3">
    <name type="scientific">Blastomyces percursus</name>
    <dbReference type="NCBI Taxonomy" id="1658174"/>
    <lineage>
        <taxon>Eukaryota</taxon>
        <taxon>Fungi</taxon>
        <taxon>Dikarya</taxon>
        <taxon>Ascomycota</taxon>
        <taxon>Pezizomycotina</taxon>
        <taxon>Eurotiomycetes</taxon>
        <taxon>Eurotiomycetidae</taxon>
        <taxon>Onygenales</taxon>
        <taxon>Ajellomycetaceae</taxon>
        <taxon>Blastomyces</taxon>
    </lineage>
</organism>
<feature type="transmembrane region" description="Helical" evidence="1">
    <location>
        <begin position="14"/>
        <end position="35"/>
    </location>
</feature>
<keyword evidence="1" id="KW-1133">Transmembrane helix</keyword>
<dbReference type="OrthoDB" id="5384281at2759"/>
<sequence>MSSTDYNYDEQGQFFPFFILTLTSLVTLPLTYTLLKPSKDLENTAPRIKSDFRPQHGDIIQKQKQKLLRKERRLKRIFTVIGGYVVMAWMVYLIIVTARSTPKIWDPYEILGISR</sequence>
<reference evidence="2 3" key="1">
    <citation type="submission" date="2015-08" db="EMBL/GenBank/DDBJ databases">
        <title>Emmonsia species relationships and genome sequence.</title>
        <authorList>
            <person name="Cuomo C.A."/>
            <person name="Schwartz I.S."/>
            <person name="Kenyon C."/>
            <person name="De Hoog G.S."/>
            <person name="Govender N.P."/>
            <person name="Botha A."/>
            <person name="Moreno L."/>
            <person name="De Vries M."/>
            <person name="Munoz J.F."/>
            <person name="Stielow J.B."/>
        </authorList>
    </citation>
    <scope>NUCLEOTIDE SEQUENCE [LARGE SCALE GENOMIC DNA]</scope>
    <source>
        <strain evidence="2 3">EI222</strain>
    </source>
</reference>
<feature type="transmembrane region" description="Helical" evidence="1">
    <location>
        <begin position="77"/>
        <end position="98"/>
    </location>
</feature>
<dbReference type="EMBL" id="LGTZ01000661">
    <property type="protein sequence ID" value="OJD23984.1"/>
    <property type="molecule type" value="Genomic_DNA"/>
</dbReference>
<comment type="caution">
    <text evidence="2">The sequence shown here is derived from an EMBL/GenBank/DDBJ whole genome shotgun (WGS) entry which is preliminary data.</text>
</comment>
<feature type="non-terminal residue" evidence="2">
    <location>
        <position position="115"/>
    </location>
</feature>
<evidence type="ECO:0000313" key="3">
    <source>
        <dbReference type="Proteomes" id="UP000242791"/>
    </source>
</evidence>
<dbReference type="STRING" id="1658174.A0A1J9Q672"/>
<accession>A0A1J9Q672</accession>
<evidence type="ECO:0000256" key="1">
    <source>
        <dbReference type="SAM" id="Phobius"/>
    </source>
</evidence>
<evidence type="ECO:0000313" key="2">
    <source>
        <dbReference type="EMBL" id="OJD23984.1"/>
    </source>
</evidence>
<dbReference type="AlphaFoldDB" id="A0A1J9Q672"/>
<protein>
    <submittedName>
        <fullName evidence="2">Uncharacterized protein</fullName>
    </submittedName>
</protein>
<keyword evidence="3" id="KW-1185">Reference proteome</keyword>
<proteinExistence type="predicted"/>
<keyword evidence="1" id="KW-0812">Transmembrane</keyword>
<name>A0A1J9Q672_9EURO</name>
<gene>
    <name evidence="2" type="ORF">ACJ73_04654</name>
</gene>
<dbReference type="Proteomes" id="UP000242791">
    <property type="component" value="Unassembled WGS sequence"/>
</dbReference>
<dbReference type="VEuPathDB" id="FungiDB:ACJ73_04654"/>
<keyword evidence="1" id="KW-0472">Membrane</keyword>